<reference evidence="1" key="1">
    <citation type="submission" date="2016-04" db="EMBL/GenBank/DDBJ databases">
        <authorList>
            <person name="Evans L.H."/>
            <person name="Alamgir A."/>
            <person name="Owens N."/>
            <person name="Weber N.D."/>
            <person name="Virtaneva K."/>
            <person name="Barbian K."/>
            <person name="Babar A."/>
            <person name="Rosenke K."/>
        </authorList>
    </citation>
    <scope>NUCLEOTIDE SEQUENCE</scope>
    <source>
        <strain evidence="1">92-3</strain>
    </source>
</reference>
<proteinExistence type="predicted"/>
<sequence>MCAIFITQILLLAVFSSCVVQTLVSASCVVFSSLNVGTHCVHVVAQLVNFSVQSLNVRRQLIDFSVAGATSQQSRTQDYRAQYQFSTIHY</sequence>
<dbReference type="AlphaFoldDB" id="A0A212IK06"/>
<accession>A0A212IK06</accession>
<gene>
    <name evidence="1" type="ORF">KM92CIT3_80156</name>
</gene>
<protein>
    <submittedName>
        <fullName evidence="1">Uncharacterized protein</fullName>
    </submittedName>
</protein>
<dbReference type="EMBL" id="FLUB01000020">
    <property type="protein sequence ID" value="SBV67105.1"/>
    <property type="molecule type" value="Genomic_DNA"/>
</dbReference>
<organism evidence="1">
    <name type="scientific">uncultured Citrobacter sp</name>
    <dbReference type="NCBI Taxonomy" id="200446"/>
    <lineage>
        <taxon>Bacteria</taxon>
        <taxon>Pseudomonadati</taxon>
        <taxon>Pseudomonadota</taxon>
        <taxon>Gammaproteobacteria</taxon>
        <taxon>Enterobacterales</taxon>
        <taxon>Enterobacteriaceae</taxon>
        <taxon>Citrobacter</taxon>
        <taxon>environmental samples</taxon>
    </lineage>
</organism>
<name>A0A212IK06_9ENTR</name>
<evidence type="ECO:0000313" key="1">
    <source>
        <dbReference type="EMBL" id="SBV67105.1"/>
    </source>
</evidence>